<dbReference type="InterPro" id="IPR004960">
    <property type="entry name" value="LipA_acyltrans"/>
</dbReference>
<sequence>MNILFRIALIFSRLPLKMLYLFSDLIFFVLYYVVGYRKKVVLQNLKNSFPDKPAHEIRIIHKDFFKNFSDYLVETFKSFTISSNELRVRMQHINQDVFRDAKNEGQNVILLAGHVFNWEWLTALAKIIPQENSFPVYRKVQSSFWEEKMKSIRNRFGNQSLEAREVIRHIFRNPNDGNSVYMFVADQTPHYSEVTYGLNFLNQKTPAFVGYDKLSTRMELAFIYCDMKKVGRGYYQVNYYRIYPESERFQEYEVVKQFHKLLENTIDRRPDNYLWSHRRWKYQSAIKIMDEDHEQRPIGNE</sequence>
<keyword evidence="7" id="KW-0812">Transmembrane</keyword>
<evidence type="ECO:0000256" key="1">
    <source>
        <dbReference type="ARBA" id="ARBA00004533"/>
    </source>
</evidence>
<evidence type="ECO:0000256" key="7">
    <source>
        <dbReference type="SAM" id="Phobius"/>
    </source>
</evidence>
<comment type="subcellular location">
    <subcellularLocation>
        <location evidence="1">Cell inner membrane</location>
    </subcellularLocation>
</comment>
<keyword evidence="6 8" id="KW-0012">Acyltransferase</keyword>
<evidence type="ECO:0000256" key="4">
    <source>
        <dbReference type="ARBA" id="ARBA00022679"/>
    </source>
</evidence>
<dbReference type="AlphaFoldDB" id="A0A0J7J0S5"/>
<organism evidence="8 9">
    <name type="scientific">Chryseobacterium koreense CCUG 49689</name>
    <dbReference type="NCBI Taxonomy" id="1304281"/>
    <lineage>
        <taxon>Bacteria</taxon>
        <taxon>Pseudomonadati</taxon>
        <taxon>Bacteroidota</taxon>
        <taxon>Flavobacteriia</taxon>
        <taxon>Flavobacteriales</taxon>
        <taxon>Weeksellaceae</taxon>
        <taxon>Chryseobacterium group</taxon>
        <taxon>Chryseobacterium</taxon>
    </lineage>
</organism>
<protein>
    <submittedName>
        <fullName evidence="8">Lipid A biosynthesis acyltransferase</fullName>
    </submittedName>
</protein>
<dbReference type="STRING" id="1304281.ACM44_04340"/>
<name>A0A0J7J0S5_9FLAO</name>
<dbReference type="GO" id="GO:0009247">
    <property type="term" value="P:glycolipid biosynthetic process"/>
    <property type="evidence" value="ECO:0007669"/>
    <property type="project" value="UniProtKB-ARBA"/>
</dbReference>
<dbReference type="PANTHER" id="PTHR30606">
    <property type="entry name" value="LIPID A BIOSYNTHESIS LAUROYL ACYLTRANSFERASE"/>
    <property type="match status" value="1"/>
</dbReference>
<dbReference type="GO" id="GO:0016746">
    <property type="term" value="F:acyltransferase activity"/>
    <property type="evidence" value="ECO:0007669"/>
    <property type="project" value="UniProtKB-KW"/>
</dbReference>
<evidence type="ECO:0000256" key="3">
    <source>
        <dbReference type="ARBA" id="ARBA00022519"/>
    </source>
</evidence>
<feature type="transmembrane region" description="Helical" evidence="7">
    <location>
        <begin position="18"/>
        <end position="36"/>
    </location>
</feature>
<evidence type="ECO:0000256" key="6">
    <source>
        <dbReference type="ARBA" id="ARBA00023315"/>
    </source>
</evidence>
<dbReference type="RefSeq" id="WP_048498839.1">
    <property type="nucleotide sequence ID" value="NZ_LFNG01000005.1"/>
</dbReference>
<keyword evidence="9" id="KW-1185">Reference proteome</keyword>
<dbReference type="CDD" id="cd07984">
    <property type="entry name" value="LPLAT_LABLAT-like"/>
    <property type="match status" value="1"/>
</dbReference>
<dbReference type="GO" id="GO:0005886">
    <property type="term" value="C:plasma membrane"/>
    <property type="evidence" value="ECO:0007669"/>
    <property type="project" value="UniProtKB-SubCell"/>
</dbReference>
<proteinExistence type="predicted"/>
<reference evidence="8 9" key="1">
    <citation type="journal article" date="2004" name="Int. J. Syst. Evol. Microbiol.">
        <title>Kaistella koreensis gen. nov., sp. nov., a novel member of the Chryseobacterium-Bergeyella-Riemerella branch.</title>
        <authorList>
            <person name="Kim M.K."/>
            <person name="Im W.T."/>
            <person name="Shin Y.K."/>
            <person name="Lim J.H."/>
            <person name="Kim S.H."/>
            <person name="Lee B.C."/>
            <person name="Park M.Y."/>
            <person name="Lee K.Y."/>
            <person name="Lee S.T."/>
        </authorList>
    </citation>
    <scope>NUCLEOTIDE SEQUENCE [LARGE SCALE GENOMIC DNA]</scope>
    <source>
        <strain evidence="8 9">CCUG 49689</strain>
    </source>
</reference>
<accession>A0A0J7J0S5</accession>
<evidence type="ECO:0000256" key="5">
    <source>
        <dbReference type="ARBA" id="ARBA00023136"/>
    </source>
</evidence>
<dbReference type="EMBL" id="LFNG01000005">
    <property type="protein sequence ID" value="KMQ71872.1"/>
    <property type="molecule type" value="Genomic_DNA"/>
</dbReference>
<dbReference type="OrthoDB" id="9801955at2"/>
<dbReference type="PATRIC" id="fig|1304281.5.peg.936"/>
<keyword evidence="2" id="KW-1003">Cell membrane</keyword>
<evidence type="ECO:0000256" key="2">
    <source>
        <dbReference type="ARBA" id="ARBA00022475"/>
    </source>
</evidence>
<gene>
    <name evidence="8" type="ORF">ACM44_04340</name>
</gene>
<keyword evidence="5 7" id="KW-0472">Membrane</keyword>
<evidence type="ECO:0000313" key="9">
    <source>
        <dbReference type="Proteomes" id="UP000035900"/>
    </source>
</evidence>
<dbReference type="Pfam" id="PF03279">
    <property type="entry name" value="Lip_A_acyltrans"/>
    <property type="match status" value="1"/>
</dbReference>
<comment type="caution">
    <text evidence="8">The sequence shown here is derived from an EMBL/GenBank/DDBJ whole genome shotgun (WGS) entry which is preliminary data.</text>
</comment>
<keyword evidence="4 8" id="KW-0808">Transferase</keyword>
<keyword evidence="7" id="KW-1133">Transmembrane helix</keyword>
<keyword evidence="3" id="KW-0997">Cell inner membrane</keyword>
<dbReference type="PANTHER" id="PTHR30606:SF10">
    <property type="entry name" value="PHOSPHATIDYLINOSITOL MANNOSIDE ACYLTRANSFERASE"/>
    <property type="match status" value="1"/>
</dbReference>
<evidence type="ECO:0000313" key="8">
    <source>
        <dbReference type="EMBL" id="KMQ71872.1"/>
    </source>
</evidence>
<dbReference type="Proteomes" id="UP000035900">
    <property type="component" value="Unassembled WGS sequence"/>
</dbReference>